<reference evidence="1" key="1">
    <citation type="journal article" date="2022" name="bioRxiv">
        <title>Sequencing and chromosome-scale assembly of the giantPleurodeles waltlgenome.</title>
        <authorList>
            <person name="Brown T."/>
            <person name="Elewa A."/>
            <person name="Iarovenko S."/>
            <person name="Subramanian E."/>
            <person name="Araus A.J."/>
            <person name="Petzold A."/>
            <person name="Susuki M."/>
            <person name="Suzuki K.-i.T."/>
            <person name="Hayashi T."/>
            <person name="Toyoda A."/>
            <person name="Oliveira C."/>
            <person name="Osipova E."/>
            <person name="Leigh N.D."/>
            <person name="Simon A."/>
            <person name="Yun M.H."/>
        </authorList>
    </citation>
    <scope>NUCLEOTIDE SEQUENCE</scope>
    <source>
        <strain evidence="1">20211129_DDA</strain>
        <tissue evidence="1">Liver</tissue>
    </source>
</reference>
<evidence type="ECO:0000313" key="2">
    <source>
        <dbReference type="Proteomes" id="UP001066276"/>
    </source>
</evidence>
<comment type="caution">
    <text evidence="1">The sequence shown here is derived from an EMBL/GenBank/DDBJ whole genome shotgun (WGS) entry which is preliminary data.</text>
</comment>
<keyword evidence="2" id="KW-1185">Reference proteome</keyword>
<name>A0AAV7RMX5_PLEWA</name>
<sequence>MEGLGRKMVLPDVRNTRELQGLLPLEILIQPRQSQAQACTDCPCCPGSKAWLLPLCVGEATMLLESSVEGAVARRGPLDTERPSAAGTRKILRHFTGSFDEQSASKAGQKRFDLSCTVGIPMDAYLDTSRLDDTLCEMFLKQISIQRLLFAPSIYDMM</sequence>
<gene>
    <name evidence="1" type="ORF">NDU88_006106</name>
</gene>
<accession>A0AAV7RMX5</accession>
<dbReference type="AlphaFoldDB" id="A0AAV7RMX5"/>
<proteinExistence type="predicted"/>
<protein>
    <submittedName>
        <fullName evidence="1">Uncharacterized protein</fullName>
    </submittedName>
</protein>
<dbReference type="EMBL" id="JANPWB010000009">
    <property type="protein sequence ID" value="KAJ1153345.1"/>
    <property type="molecule type" value="Genomic_DNA"/>
</dbReference>
<dbReference type="Proteomes" id="UP001066276">
    <property type="component" value="Chromosome 5"/>
</dbReference>
<evidence type="ECO:0000313" key="1">
    <source>
        <dbReference type="EMBL" id="KAJ1153345.1"/>
    </source>
</evidence>
<organism evidence="1 2">
    <name type="scientific">Pleurodeles waltl</name>
    <name type="common">Iberian ribbed newt</name>
    <dbReference type="NCBI Taxonomy" id="8319"/>
    <lineage>
        <taxon>Eukaryota</taxon>
        <taxon>Metazoa</taxon>
        <taxon>Chordata</taxon>
        <taxon>Craniata</taxon>
        <taxon>Vertebrata</taxon>
        <taxon>Euteleostomi</taxon>
        <taxon>Amphibia</taxon>
        <taxon>Batrachia</taxon>
        <taxon>Caudata</taxon>
        <taxon>Salamandroidea</taxon>
        <taxon>Salamandridae</taxon>
        <taxon>Pleurodelinae</taxon>
        <taxon>Pleurodeles</taxon>
    </lineage>
</organism>